<dbReference type="HOGENOM" id="CLU_3042913_0_0_6"/>
<dbReference type="AlphaFoldDB" id="C5BFG4"/>
<reference evidence="2 3" key="2">
    <citation type="journal article" date="2012" name="J. Bacteriol.">
        <title>Genome Sequence of Edwardsiella ictaluri 93-146, a Strain Associated with a Natural Channel Catfish Outbreak of Enteric Septicemia of Catfish.</title>
        <authorList>
            <person name="Williams M.L."/>
            <person name="Gillaspy A.F."/>
            <person name="Dyer D.W."/>
            <person name="Thune R.L."/>
            <person name="Waldbieser G.C."/>
            <person name="Schuster S.C."/>
            <person name="Gipson J."/>
            <person name="Zaitshik J."/>
            <person name="Landry C."/>
            <person name="Banes M.M."/>
            <person name="Lawrence M.L."/>
        </authorList>
    </citation>
    <scope>NUCLEOTIDE SEQUENCE [LARGE SCALE GENOMIC DNA]</scope>
    <source>
        <strain evidence="2 3">93-146</strain>
    </source>
</reference>
<dbReference type="KEGG" id="eic:NT01EI_1495"/>
<dbReference type="Proteomes" id="UP000001485">
    <property type="component" value="Chromosome"/>
</dbReference>
<evidence type="ECO:0000313" key="3">
    <source>
        <dbReference type="Proteomes" id="UP000001485"/>
    </source>
</evidence>
<accession>C5BFG4</accession>
<proteinExistence type="predicted"/>
<evidence type="ECO:0000313" key="2">
    <source>
        <dbReference type="EMBL" id="ACR68681.1"/>
    </source>
</evidence>
<organism evidence="2 3">
    <name type="scientific">Edwardsiella ictaluri (strain 93-146)</name>
    <dbReference type="NCBI Taxonomy" id="634503"/>
    <lineage>
        <taxon>Bacteria</taxon>
        <taxon>Pseudomonadati</taxon>
        <taxon>Pseudomonadota</taxon>
        <taxon>Gammaproteobacteria</taxon>
        <taxon>Enterobacterales</taxon>
        <taxon>Hafniaceae</taxon>
        <taxon>Edwardsiella</taxon>
    </lineage>
</organism>
<dbReference type="EMBL" id="CP001600">
    <property type="protein sequence ID" value="ACR68681.1"/>
    <property type="molecule type" value="Genomic_DNA"/>
</dbReference>
<feature type="compositionally biased region" description="Basic and acidic residues" evidence="1">
    <location>
        <begin position="34"/>
        <end position="54"/>
    </location>
</feature>
<name>C5BFG4_EDWI9</name>
<protein>
    <submittedName>
        <fullName evidence="2">Uncharacterized protein</fullName>
    </submittedName>
</protein>
<gene>
    <name evidence="2" type="ordered locus">NT01EI_1495</name>
</gene>
<evidence type="ECO:0000256" key="1">
    <source>
        <dbReference type="SAM" id="MobiDB-lite"/>
    </source>
</evidence>
<reference evidence="3" key="1">
    <citation type="submission" date="2009-03" db="EMBL/GenBank/DDBJ databases">
        <title>Complete genome sequence of Edwardsiella ictaluri 93-146.</title>
        <authorList>
            <person name="Williams M.L."/>
            <person name="Gillaspy A.F."/>
            <person name="Dyer D.W."/>
            <person name="Thune R.L."/>
            <person name="Waldbieser G.C."/>
            <person name="Schuster S.C."/>
            <person name="Gipson J."/>
            <person name="Zaitshik J."/>
            <person name="Landry C."/>
            <person name="Lawrence M.L."/>
        </authorList>
    </citation>
    <scope>NUCLEOTIDE SEQUENCE [LARGE SCALE GENOMIC DNA]</scope>
    <source>
        <strain evidence="3">93-146</strain>
    </source>
</reference>
<feature type="region of interest" description="Disordered" evidence="1">
    <location>
        <begin position="20"/>
        <end position="54"/>
    </location>
</feature>
<sequence length="54" mass="5856">MGDAAPRVVSTAAARDCQGPLVAAPPAVPKNPRRGVDFWYRDNPHRDNSRQGRG</sequence>